<dbReference type="InterPro" id="IPR050980">
    <property type="entry name" value="2C_sensor_his_kinase"/>
</dbReference>
<keyword evidence="4" id="KW-1003">Cell membrane</keyword>
<name>A0ABS9D6V7_9ALTE</name>
<sequence>MHKLILNIVLTVTLSLFGFGWLIDQYIYDSLNNEEMNVQPQNEMFNGFINHLKDRPPEKLQITVDDLAEQFNVNLALENREDFALEEKVLAELDSIGLQVVSDVEEYHLRSIPNHPNALLKLITEIDADQDRQLDVILTLLLYFGVSIAVVLWMLPLIRRLTKLTDVANKFGKGDLSVRVIPAKYSQINVVENSFNKMASQIEHLIEENRLLANSLSHDLRTPVSCFRFGLDACLGEREIDKKDEYLTRMEKDLENIEGMLNAFLDYASMERKGMHLDFHKTNLNDFVGALVKDLGPIAMQQDKQLAFSSEISSQEVNMDNVWVYRAFSNLITNAISYATTQVSVFLTTEYDVTNKASRAVCYILDDGPGIPDAELEKVFDAFVRLDPSRKRAGKNFGLGLAIVKRVTDWHSFNVSFMSKSDAAAQSSHFKEKLMALQNVGAMAKISMPLIQR</sequence>
<dbReference type="EMBL" id="JAKGAS010000005">
    <property type="protein sequence ID" value="MCF2948505.1"/>
    <property type="molecule type" value="Genomic_DNA"/>
</dbReference>
<feature type="transmembrane region" description="Helical" evidence="10">
    <location>
        <begin position="5"/>
        <end position="23"/>
    </location>
</feature>
<dbReference type="Proteomes" id="UP001521137">
    <property type="component" value="Unassembled WGS sequence"/>
</dbReference>
<evidence type="ECO:0000313" key="13">
    <source>
        <dbReference type="EMBL" id="MCF2948505.1"/>
    </source>
</evidence>
<dbReference type="PROSITE" id="PS50109">
    <property type="entry name" value="HIS_KIN"/>
    <property type="match status" value="1"/>
</dbReference>
<keyword evidence="10" id="KW-1133">Transmembrane helix</keyword>
<dbReference type="SMART" id="SM00387">
    <property type="entry name" value="HATPase_c"/>
    <property type="match status" value="1"/>
</dbReference>
<keyword evidence="8" id="KW-0418">Kinase</keyword>
<keyword evidence="14" id="KW-1185">Reference proteome</keyword>
<dbReference type="Pfam" id="PF02518">
    <property type="entry name" value="HATPase_c"/>
    <property type="match status" value="1"/>
</dbReference>
<evidence type="ECO:0000256" key="6">
    <source>
        <dbReference type="ARBA" id="ARBA00022679"/>
    </source>
</evidence>
<dbReference type="InterPro" id="IPR036890">
    <property type="entry name" value="HATPase_C_sf"/>
</dbReference>
<evidence type="ECO:0000256" key="9">
    <source>
        <dbReference type="ARBA" id="ARBA00022840"/>
    </source>
</evidence>
<organism evidence="13 14">
    <name type="scientific">Paraglaciecola algarum</name>
    <dbReference type="NCBI Taxonomy" id="3050085"/>
    <lineage>
        <taxon>Bacteria</taxon>
        <taxon>Pseudomonadati</taxon>
        <taxon>Pseudomonadota</taxon>
        <taxon>Gammaproteobacteria</taxon>
        <taxon>Alteromonadales</taxon>
        <taxon>Alteromonadaceae</taxon>
        <taxon>Paraglaciecola</taxon>
    </lineage>
</organism>
<keyword evidence="6" id="KW-0808">Transferase</keyword>
<dbReference type="InterPro" id="IPR003660">
    <property type="entry name" value="HAMP_dom"/>
</dbReference>
<dbReference type="CDD" id="cd06225">
    <property type="entry name" value="HAMP"/>
    <property type="match status" value="1"/>
</dbReference>
<dbReference type="InterPro" id="IPR003661">
    <property type="entry name" value="HisK_dim/P_dom"/>
</dbReference>
<feature type="transmembrane region" description="Helical" evidence="10">
    <location>
        <begin position="136"/>
        <end position="155"/>
    </location>
</feature>
<dbReference type="SUPFAM" id="SSF47384">
    <property type="entry name" value="Homodimeric domain of signal transducing histidine kinase"/>
    <property type="match status" value="1"/>
</dbReference>
<dbReference type="Gene3D" id="3.30.565.10">
    <property type="entry name" value="Histidine kinase-like ATPase, C-terminal domain"/>
    <property type="match status" value="1"/>
</dbReference>
<keyword evidence="9 13" id="KW-0067">ATP-binding</keyword>
<evidence type="ECO:0000256" key="1">
    <source>
        <dbReference type="ARBA" id="ARBA00000085"/>
    </source>
</evidence>
<feature type="domain" description="HAMP" evidence="12">
    <location>
        <begin position="155"/>
        <end position="207"/>
    </location>
</feature>
<evidence type="ECO:0000256" key="2">
    <source>
        <dbReference type="ARBA" id="ARBA00004651"/>
    </source>
</evidence>
<evidence type="ECO:0000259" key="12">
    <source>
        <dbReference type="PROSITE" id="PS50885"/>
    </source>
</evidence>
<feature type="domain" description="Histidine kinase" evidence="11">
    <location>
        <begin position="215"/>
        <end position="452"/>
    </location>
</feature>
<dbReference type="CDD" id="cd00082">
    <property type="entry name" value="HisKA"/>
    <property type="match status" value="1"/>
</dbReference>
<evidence type="ECO:0000256" key="4">
    <source>
        <dbReference type="ARBA" id="ARBA00022475"/>
    </source>
</evidence>
<keyword evidence="7" id="KW-0547">Nucleotide-binding</keyword>
<evidence type="ECO:0000256" key="10">
    <source>
        <dbReference type="SAM" id="Phobius"/>
    </source>
</evidence>
<dbReference type="EC" id="2.7.13.3" evidence="3"/>
<proteinExistence type="predicted"/>
<gene>
    <name evidence="13" type="ORF">L0668_10340</name>
</gene>
<evidence type="ECO:0000256" key="3">
    <source>
        <dbReference type="ARBA" id="ARBA00012438"/>
    </source>
</evidence>
<comment type="subcellular location">
    <subcellularLocation>
        <location evidence="2">Cell membrane</location>
        <topology evidence="2">Multi-pass membrane protein</topology>
    </subcellularLocation>
</comment>
<dbReference type="InterPro" id="IPR003594">
    <property type="entry name" value="HATPase_dom"/>
</dbReference>
<evidence type="ECO:0000256" key="5">
    <source>
        <dbReference type="ARBA" id="ARBA00022553"/>
    </source>
</evidence>
<evidence type="ECO:0000313" key="14">
    <source>
        <dbReference type="Proteomes" id="UP001521137"/>
    </source>
</evidence>
<dbReference type="PANTHER" id="PTHR44936">
    <property type="entry name" value="SENSOR PROTEIN CREC"/>
    <property type="match status" value="1"/>
</dbReference>
<accession>A0ABS9D6V7</accession>
<keyword evidence="5" id="KW-0597">Phosphoprotein</keyword>
<evidence type="ECO:0000256" key="7">
    <source>
        <dbReference type="ARBA" id="ARBA00022741"/>
    </source>
</evidence>
<dbReference type="Gene3D" id="1.10.287.130">
    <property type="match status" value="1"/>
</dbReference>
<keyword evidence="10" id="KW-0472">Membrane</keyword>
<dbReference type="Pfam" id="PF00512">
    <property type="entry name" value="HisKA"/>
    <property type="match status" value="1"/>
</dbReference>
<dbReference type="InterPro" id="IPR036097">
    <property type="entry name" value="HisK_dim/P_sf"/>
</dbReference>
<comment type="catalytic activity">
    <reaction evidence="1">
        <text>ATP + protein L-histidine = ADP + protein N-phospho-L-histidine.</text>
        <dbReference type="EC" id="2.7.13.3"/>
    </reaction>
</comment>
<dbReference type="PROSITE" id="PS50885">
    <property type="entry name" value="HAMP"/>
    <property type="match status" value="1"/>
</dbReference>
<reference evidence="13 14" key="1">
    <citation type="submission" date="2022-01" db="EMBL/GenBank/DDBJ databases">
        <title>Paraglaciecola sp. G1-23.</title>
        <authorList>
            <person name="Jin M.S."/>
            <person name="Han D.M."/>
            <person name="Kim H.M."/>
            <person name="Jeon C.O."/>
        </authorList>
    </citation>
    <scope>NUCLEOTIDE SEQUENCE [LARGE SCALE GENOMIC DNA]</scope>
    <source>
        <strain evidence="13 14">G1-23</strain>
    </source>
</reference>
<dbReference type="InterPro" id="IPR005467">
    <property type="entry name" value="His_kinase_dom"/>
</dbReference>
<evidence type="ECO:0000259" key="11">
    <source>
        <dbReference type="PROSITE" id="PS50109"/>
    </source>
</evidence>
<dbReference type="SUPFAM" id="SSF158472">
    <property type="entry name" value="HAMP domain-like"/>
    <property type="match status" value="1"/>
</dbReference>
<evidence type="ECO:0000256" key="8">
    <source>
        <dbReference type="ARBA" id="ARBA00022777"/>
    </source>
</evidence>
<dbReference type="SUPFAM" id="SSF55874">
    <property type="entry name" value="ATPase domain of HSP90 chaperone/DNA topoisomerase II/histidine kinase"/>
    <property type="match status" value="1"/>
</dbReference>
<dbReference type="SMART" id="SM00388">
    <property type="entry name" value="HisKA"/>
    <property type="match status" value="1"/>
</dbReference>
<dbReference type="GO" id="GO:0005524">
    <property type="term" value="F:ATP binding"/>
    <property type="evidence" value="ECO:0007669"/>
    <property type="project" value="UniProtKB-KW"/>
</dbReference>
<dbReference type="PANTHER" id="PTHR44936:SF10">
    <property type="entry name" value="SENSOR PROTEIN RSTB"/>
    <property type="match status" value="1"/>
</dbReference>
<dbReference type="RefSeq" id="WP_235312348.1">
    <property type="nucleotide sequence ID" value="NZ_JAKGAS010000005.1"/>
</dbReference>
<keyword evidence="10" id="KW-0812">Transmembrane</keyword>
<protein>
    <recommendedName>
        <fullName evidence="3">histidine kinase</fullName>
        <ecNumber evidence="3">2.7.13.3</ecNumber>
    </recommendedName>
</protein>
<comment type="caution">
    <text evidence="13">The sequence shown here is derived from an EMBL/GenBank/DDBJ whole genome shotgun (WGS) entry which is preliminary data.</text>
</comment>